<dbReference type="SUPFAM" id="SSF140459">
    <property type="entry name" value="PE/PPE dimer-like"/>
    <property type="match status" value="1"/>
</dbReference>
<dbReference type="AlphaFoldDB" id="A0A7I7QHR0"/>
<keyword evidence="3" id="KW-1185">Reference proteome</keyword>
<dbReference type="KEGG" id="msto:MSTO_58750"/>
<dbReference type="Proteomes" id="UP000467130">
    <property type="component" value="Chromosome"/>
</dbReference>
<dbReference type="EMBL" id="AP022587">
    <property type="protein sequence ID" value="BBY25670.1"/>
    <property type="molecule type" value="Genomic_DNA"/>
</dbReference>
<proteinExistence type="predicted"/>
<name>A0A7I7QHR0_9MYCO</name>
<protein>
    <recommendedName>
        <fullName evidence="1">PE domain-containing protein</fullName>
    </recommendedName>
</protein>
<accession>A0A7I7QHR0</accession>
<dbReference type="Pfam" id="PF00934">
    <property type="entry name" value="PE"/>
    <property type="match status" value="1"/>
</dbReference>
<dbReference type="Gene3D" id="1.10.287.850">
    <property type="entry name" value="HP0062-like domain"/>
    <property type="match status" value="1"/>
</dbReference>
<sequence>MSVMTVVPEVLTAARGELSGIGALIVDANRAAAAPTLGVVAPAADCVSEQVAVLFGGHAASYQSFSAHAGVFHQEFVRTLTAVGADYAQTEAANAAPLSQGTILPPRARPTTDRQFVDTRWHPAAAMTSRLGRPGAGDKRPIVSGAAAASNRSTLTRPGLLNHAAISRELGTPHNDLRGGILNGTRGVVQQIIQNQINYLKTIATALQTFLHDEIAAIEALPAAFKQAFQDLFAGHIKQSMNDVLRGFAHLFIDGMQWDGQQVASGGSAIFPSRAWMEAVFTGPLTDLAPIWQIPEQELQHTADLLKPLGLGILGNTVQNLADALKAWNDGWHVYFGQDVEGAGLKIGAPLALMFDVLGAPALATRALEDGLQATLDTLVAGHPLKAMLDFVATPAKVMRAFLFGQGYLELPPFAAKGVEYDGAVHLGGIFAPLGLGKEQVTQLWDGQWAEVTDPNRGTYTGGIVAALWSMMMGALRGLL</sequence>
<feature type="domain" description="PE" evidence="1">
    <location>
        <begin position="4"/>
        <end position="94"/>
    </location>
</feature>
<evidence type="ECO:0000313" key="3">
    <source>
        <dbReference type="Proteomes" id="UP000467130"/>
    </source>
</evidence>
<gene>
    <name evidence="2" type="ORF">MSTO_58750</name>
</gene>
<dbReference type="InterPro" id="IPR038332">
    <property type="entry name" value="PPE_sf"/>
</dbReference>
<organism evidence="2 3">
    <name type="scientific">Mycobacterium stomatepiae</name>
    <dbReference type="NCBI Taxonomy" id="470076"/>
    <lineage>
        <taxon>Bacteria</taxon>
        <taxon>Bacillati</taxon>
        <taxon>Actinomycetota</taxon>
        <taxon>Actinomycetes</taxon>
        <taxon>Mycobacteriales</taxon>
        <taxon>Mycobacteriaceae</taxon>
        <taxon>Mycobacterium</taxon>
        <taxon>Mycobacterium simiae complex</taxon>
    </lineage>
</organism>
<evidence type="ECO:0000259" key="1">
    <source>
        <dbReference type="Pfam" id="PF00934"/>
    </source>
</evidence>
<dbReference type="InterPro" id="IPR000084">
    <property type="entry name" value="PE-PGRS_N"/>
</dbReference>
<evidence type="ECO:0000313" key="2">
    <source>
        <dbReference type="EMBL" id="BBY25670.1"/>
    </source>
</evidence>
<reference evidence="2 3" key="1">
    <citation type="journal article" date="2019" name="Emerg. Microbes Infect.">
        <title>Comprehensive subspecies identification of 175 nontuberculous mycobacteria species based on 7547 genomic profiles.</title>
        <authorList>
            <person name="Matsumoto Y."/>
            <person name="Kinjo T."/>
            <person name="Motooka D."/>
            <person name="Nabeya D."/>
            <person name="Jung N."/>
            <person name="Uechi K."/>
            <person name="Horii T."/>
            <person name="Iida T."/>
            <person name="Fujita J."/>
            <person name="Nakamura S."/>
        </authorList>
    </citation>
    <scope>NUCLEOTIDE SEQUENCE [LARGE SCALE GENOMIC DNA]</scope>
    <source>
        <strain evidence="2 3">JCM 17783</strain>
    </source>
</reference>